<dbReference type="RefSeq" id="WP_169111805.1">
    <property type="nucleotide sequence ID" value="NZ_CP051684.1"/>
</dbReference>
<proteinExistence type="predicted"/>
<accession>A0ABX6M6J0</accession>
<name>A0ABX6M6J0_9BURK</name>
<keyword evidence="1" id="KW-0732">Signal</keyword>
<evidence type="ECO:0000259" key="2">
    <source>
        <dbReference type="Pfam" id="PF12680"/>
    </source>
</evidence>
<sequence length="141" mass="15577">MKKLIAIGAMLIASLAQAQDQATDEVAVAQQAINRHFDIWNDRNAAHWDAKLPQVYTADVLVADYGGLATGYADIRRLLQRVQADHPGFVFTPAPVAWNHGLGRVTWGYGPKDNPNQVHGEDIFTIKDGKLASLRVFIDKQ</sequence>
<dbReference type="EMBL" id="CP051684">
    <property type="protein sequence ID" value="QJD89950.1"/>
    <property type="molecule type" value="Genomic_DNA"/>
</dbReference>
<dbReference type="InterPro" id="IPR032710">
    <property type="entry name" value="NTF2-like_dom_sf"/>
</dbReference>
<evidence type="ECO:0000256" key="1">
    <source>
        <dbReference type="SAM" id="SignalP"/>
    </source>
</evidence>
<dbReference type="Pfam" id="PF12680">
    <property type="entry name" value="SnoaL_2"/>
    <property type="match status" value="1"/>
</dbReference>
<feature type="chain" id="PRO_5045226085" evidence="1">
    <location>
        <begin position="19"/>
        <end position="141"/>
    </location>
</feature>
<feature type="domain" description="SnoaL-like" evidence="2">
    <location>
        <begin position="34"/>
        <end position="133"/>
    </location>
</feature>
<dbReference type="SUPFAM" id="SSF54427">
    <property type="entry name" value="NTF2-like"/>
    <property type="match status" value="1"/>
</dbReference>
<protein>
    <submittedName>
        <fullName evidence="3">Nuclear transport factor 2 family protein</fullName>
    </submittedName>
</protein>
<reference evidence="3 4" key="1">
    <citation type="submission" date="2020-04" db="EMBL/GenBank/DDBJ databases">
        <title>Genome sequencing of novel species.</title>
        <authorList>
            <person name="Heo J."/>
            <person name="Kim S.-J."/>
            <person name="Kim J.-S."/>
            <person name="Hong S.-B."/>
            <person name="Kwon S.-W."/>
        </authorList>
    </citation>
    <scope>NUCLEOTIDE SEQUENCE [LARGE SCALE GENOMIC DNA]</scope>
    <source>
        <strain evidence="3 4">AF9R3</strain>
    </source>
</reference>
<keyword evidence="4" id="KW-1185">Reference proteome</keyword>
<evidence type="ECO:0000313" key="4">
    <source>
        <dbReference type="Proteomes" id="UP000503117"/>
    </source>
</evidence>
<dbReference type="Proteomes" id="UP000503117">
    <property type="component" value="Chromosome"/>
</dbReference>
<dbReference type="Gene3D" id="3.10.450.50">
    <property type="match status" value="1"/>
</dbReference>
<gene>
    <name evidence="3" type="ORF">HH213_07480</name>
</gene>
<evidence type="ECO:0000313" key="3">
    <source>
        <dbReference type="EMBL" id="QJD89950.1"/>
    </source>
</evidence>
<dbReference type="InterPro" id="IPR037401">
    <property type="entry name" value="SnoaL-like"/>
</dbReference>
<feature type="signal peptide" evidence="1">
    <location>
        <begin position="1"/>
        <end position="18"/>
    </location>
</feature>
<organism evidence="3 4">
    <name type="scientific">Duganella dendranthematis</name>
    <dbReference type="NCBI Taxonomy" id="2728021"/>
    <lineage>
        <taxon>Bacteria</taxon>
        <taxon>Pseudomonadati</taxon>
        <taxon>Pseudomonadota</taxon>
        <taxon>Betaproteobacteria</taxon>
        <taxon>Burkholderiales</taxon>
        <taxon>Oxalobacteraceae</taxon>
        <taxon>Telluria group</taxon>
        <taxon>Duganella</taxon>
    </lineage>
</organism>